<feature type="compositionally biased region" description="Basic and acidic residues" evidence="1">
    <location>
        <begin position="1"/>
        <end position="14"/>
    </location>
</feature>
<evidence type="ECO:0000256" key="1">
    <source>
        <dbReference type="SAM" id="MobiDB-lite"/>
    </source>
</evidence>
<name>A0A9P0MDE2_ACAOB</name>
<evidence type="ECO:0000313" key="3">
    <source>
        <dbReference type="Proteomes" id="UP001152888"/>
    </source>
</evidence>
<proteinExistence type="predicted"/>
<sequence>MAKIAEKAGNDLRQDGYTNKAGPSGIRRGGGHTSQRQHGTSKTAYNARTPYKATSYRPSLNRQRPPRQSGRDSGPRKGQTSKQSRPPGSTHPLANRLTLVAAKLSGRGFN</sequence>
<organism evidence="2 3">
    <name type="scientific">Acanthoscelides obtectus</name>
    <name type="common">Bean weevil</name>
    <name type="synonym">Bruchus obtectus</name>
    <dbReference type="NCBI Taxonomy" id="200917"/>
    <lineage>
        <taxon>Eukaryota</taxon>
        <taxon>Metazoa</taxon>
        <taxon>Ecdysozoa</taxon>
        <taxon>Arthropoda</taxon>
        <taxon>Hexapoda</taxon>
        <taxon>Insecta</taxon>
        <taxon>Pterygota</taxon>
        <taxon>Neoptera</taxon>
        <taxon>Endopterygota</taxon>
        <taxon>Coleoptera</taxon>
        <taxon>Polyphaga</taxon>
        <taxon>Cucujiformia</taxon>
        <taxon>Chrysomeloidea</taxon>
        <taxon>Chrysomelidae</taxon>
        <taxon>Bruchinae</taxon>
        <taxon>Bruchini</taxon>
        <taxon>Acanthoscelides</taxon>
    </lineage>
</organism>
<protein>
    <submittedName>
        <fullName evidence="2">Uncharacterized protein</fullName>
    </submittedName>
</protein>
<dbReference type="Proteomes" id="UP001152888">
    <property type="component" value="Unassembled WGS sequence"/>
</dbReference>
<accession>A0A9P0MDE2</accession>
<reference evidence="2" key="1">
    <citation type="submission" date="2022-03" db="EMBL/GenBank/DDBJ databases">
        <authorList>
            <person name="Sayadi A."/>
        </authorList>
    </citation>
    <scope>NUCLEOTIDE SEQUENCE</scope>
</reference>
<comment type="caution">
    <text evidence="2">The sequence shown here is derived from an EMBL/GenBank/DDBJ whole genome shotgun (WGS) entry which is preliminary data.</text>
</comment>
<feature type="compositionally biased region" description="Polar residues" evidence="1">
    <location>
        <begin position="33"/>
        <end position="46"/>
    </location>
</feature>
<dbReference type="AlphaFoldDB" id="A0A9P0MDE2"/>
<dbReference type="OrthoDB" id="6783029at2759"/>
<feature type="region of interest" description="Disordered" evidence="1">
    <location>
        <begin position="1"/>
        <end position="110"/>
    </location>
</feature>
<gene>
    <name evidence="2" type="ORF">ACAOBT_LOCUS32523</name>
</gene>
<evidence type="ECO:0000313" key="2">
    <source>
        <dbReference type="EMBL" id="CAH2011962.1"/>
    </source>
</evidence>
<keyword evidence="3" id="KW-1185">Reference proteome</keyword>
<feature type="compositionally biased region" description="Polar residues" evidence="1">
    <location>
        <begin position="78"/>
        <end position="87"/>
    </location>
</feature>
<dbReference type="EMBL" id="CAKOFQ010008130">
    <property type="protein sequence ID" value="CAH2011962.1"/>
    <property type="molecule type" value="Genomic_DNA"/>
</dbReference>